<evidence type="ECO:0000313" key="1">
    <source>
        <dbReference type="EMBL" id="KIM47102.1"/>
    </source>
</evidence>
<dbReference type="HOGENOM" id="CLU_2306491_0_0_1"/>
<dbReference type="Proteomes" id="UP000053424">
    <property type="component" value="Unassembled WGS sequence"/>
</dbReference>
<dbReference type="STRING" id="686832.A0A0C2Z1Q3"/>
<proteinExistence type="predicted"/>
<reference evidence="1 2" key="1">
    <citation type="submission" date="2014-04" db="EMBL/GenBank/DDBJ databases">
        <authorList>
            <consortium name="DOE Joint Genome Institute"/>
            <person name="Kuo A."/>
            <person name="Gay G."/>
            <person name="Dore J."/>
            <person name="Kohler A."/>
            <person name="Nagy L.G."/>
            <person name="Floudas D."/>
            <person name="Copeland A."/>
            <person name="Barry K.W."/>
            <person name="Cichocki N."/>
            <person name="Veneault-Fourrey C."/>
            <person name="LaButti K."/>
            <person name="Lindquist E.A."/>
            <person name="Lipzen A."/>
            <person name="Lundell T."/>
            <person name="Morin E."/>
            <person name="Murat C."/>
            <person name="Sun H."/>
            <person name="Tunlid A."/>
            <person name="Henrissat B."/>
            <person name="Grigoriev I.V."/>
            <person name="Hibbett D.S."/>
            <person name="Martin F."/>
            <person name="Nordberg H.P."/>
            <person name="Cantor M.N."/>
            <person name="Hua S.X."/>
        </authorList>
    </citation>
    <scope>NUCLEOTIDE SEQUENCE [LARGE SCALE GENOMIC DNA]</scope>
    <source>
        <strain evidence="2">h7</strain>
    </source>
</reference>
<accession>A0A0C2Z1Q3</accession>
<protein>
    <submittedName>
        <fullName evidence="1">Uncharacterized protein</fullName>
    </submittedName>
</protein>
<dbReference type="AlphaFoldDB" id="A0A0C2Z1Q3"/>
<organism evidence="1 2">
    <name type="scientific">Hebeloma cylindrosporum</name>
    <dbReference type="NCBI Taxonomy" id="76867"/>
    <lineage>
        <taxon>Eukaryota</taxon>
        <taxon>Fungi</taxon>
        <taxon>Dikarya</taxon>
        <taxon>Basidiomycota</taxon>
        <taxon>Agaricomycotina</taxon>
        <taxon>Agaricomycetes</taxon>
        <taxon>Agaricomycetidae</taxon>
        <taxon>Agaricales</taxon>
        <taxon>Agaricineae</taxon>
        <taxon>Hymenogastraceae</taxon>
        <taxon>Hebeloma</taxon>
    </lineage>
</organism>
<evidence type="ECO:0000313" key="2">
    <source>
        <dbReference type="Proteomes" id="UP000053424"/>
    </source>
</evidence>
<dbReference type="OrthoDB" id="417877at2759"/>
<keyword evidence="2" id="KW-1185">Reference proteome</keyword>
<sequence>MHTSSRTCSTNCIDRGATKLDKVTSAYTAIRRPTATSFVVGSRDQRNRYEFNAPGFEDIQEGDNISPERLSELGKSMEEGWDLPWNNSARDDIKRALDML</sequence>
<dbReference type="EMBL" id="KN831770">
    <property type="protein sequence ID" value="KIM47102.1"/>
    <property type="molecule type" value="Genomic_DNA"/>
</dbReference>
<name>A0A0C2Z1Q3_HEBCY</name>
<reference evidence="2" key="2">
    <citation type="submission" date="2015-01" db="EMBL/GenBank/DDBJ databases">
        <title>Evolutionary Origins and Diversification of the Mycorrhizal Mutualists.</title>
        <authorList>
            <consortium name="DOE Joint Genome Institute"/>
            <consortium name="Mycorrhizal Genomics Consortium"/>
            <person name="Kohler A."/>
            <person name="Kuo A."/>
            <person name="Nagy L.G."/>
            <person name="Floudas D."/>
            <person name="Copeland A."/>
            <person name="Barry K.W."/>
            <person name="Cichocki N."/>
            <person name="Veneault-Fourrey C."/>
            <person name="LaButti K."/>
            <person name="Lindquist E.A."/>
            <person name="Lipzen A."/>
            <person name="Lundell T."/>
            <person name="Morin E."/>
            <person name="Murat C."/>
            <person name="Riley R."/>
            <person name="Ohm R."/>
            <person name="Sun H."/>
            <person name="Tunlid A."/>
            <person name="Henrissat B."/>
            <person name="Grigoriev I.V."/>
            <person name="Hibbett D.S."/>
            <person name="Martin F."/>
        </authorList>
    </citation>
    <scope>NUCLEOTIDE SEQUENCE [LARGE SCALE GENOMIC DNA]</scope>
    <source>
        <strain evidence="2">h7</strain>
    </source>
</reference>
<gene>
    <name evidence="1" type="ORF">M413DRAFT_269711</name>
</gene>